<evidence type="ECO:0000259" key="2">
    <source>
        <dbReference type="Pfam" id="PF02629"/>
    </source>
</evidence>
<accession>S2IVF4</accession>
<name>S2IVF4_MUCC1</name>
<organism evidence="3 4">
    <name type="scientific">Mucor circinelloides f. circinelloides (strain 1006PhL)</name>
    <name type="common">Mucormycosis agent</name>
    <name type="synonym">Calyptromyces circinelloides</name>
    <dbReference type="NCBI Taxonomy" id="1220926"/>
    <lineage>
        <taxon>Eukaryota</taxon>
        <taxon>Fungi</taxon>
        <taxon>Fungi incertae sedis</taxon>
        <taxon>Mucoromycota</taxon>
        <taxon>Mucoromycotina</taxon>
        <taxon>Mucoromycetes</taxon>
        <taxon>Mucorales</taxon>
        <taxon>Mucorineae</taxon>
        <taxon>Mucoraceae</taxon>
        <taxon>Mucor</taxon>
    </lineage>
</organism>
<dbReference type="eggNOG" id="ENOG502SG0S">
    <property type="taxonomic scope" value="Eukaryota"/>
</dbReference>
<feature type="compositionally biased region" description="Polar residues" evidence="1">
    <location>
        <begin position="215"/>
        <end position="225"/>
    </location>
</feature>
<dbReference type="InParanoid" id="S2IVF4"/>
<reference evidence="4" key="1">
    <citation type="submission" date="2013-05" db="EMBL/GenBank/DDBJ databases">
        <title>The Genome sequence of Mucor circinelloides f. circinelloides 1006PhL.</title>
        <authorList>
            <consortium name="The Broad Institute Genomics Platform"/>
            <person name="Cuomo C."/>
            <person name="Earl A."/>
            <person name="Findley K."/>
            <person name="Lee S.C."/>
            <person name="Walker B."/>
            <person name="Young S."/>
            <person name="Zeng Q."/>
            <person name="Gargeya S."/>
            <person name="Fitzgerald M."/>
            <person name="Haas B."/>
            <person name="Abouelleil A."/>
            <person name="Allen A.W."/>
            <person name="Alvarado L."/>
            <person name="Arachchi H.M."/>
            <person name="Berlin A.M."/>
            <person name="Chapman S.B."/>
            <person name="Gainer-Dewar J."/>
            <person name="Goldberg J."/>
            <person name="Griggs A."/>
            <person name="Gujja S."/>
            <person name="Hansen M."/>
            <person name="Howarth C."/>
            <person name="Imamovic A."/>
            <person name="Ireland A."/>
            <person name="Larimer J."/>
            <person name="McCowan C."/>
            <person name="Murphy C."/>
            <person name="Pearson M."/>
            <person name="Poon T.W."/>
            <person name="Priest M."/>
            <person name="Roberts A."/>
            <person name="Saif S."/>
            <person name="Shea T."/>
            <person name="Sisk P."/>
            <person name="Sykes S."/>
            <person name="Wortman J."/>
            <person name="Nusbaum C."/>
            <person name="Birren B."/>
        </authorList>
    </citation>
    <scope>NUCLEOTIDE SEQUENCE [LARGE SCALE GENOMIC DNA]</scope>
    <source>
        <strain evidence="4">1006PhL</strain>
    </source>
</reference>
<dbReference type="InterPro" id="IPR036291">
    <property type="entry name" value="NAD(P)-bd_dom_sf"/>
</dbReference>
<feature type="compositionally biased region" description="Low complexity" evidence="1">
    <location>
        <begin position="255"/>
        <end position="278"/>
    </location>
</feature>
<sequence length="401" mass="45845">MSFIFSTQLNTTPRREKVCDWAGAKKKRDTTASTASSDTTASSPDSWKDVSLNIKRMDSNYDATFYAWLKSEENVLVTSLYLHRIANEYPLERIINALEWLSADWRWESTSILVRHVTADWVDEQGDIKRAQLLRKLTQQWATHFTATLITTILISAPYTTCNKKREGFIQEFTRDWDFSKLSEFFMFLRSRANIDYKFKCAMLQEAARKEANEQPHQPTSTIKPSRQHQRRVSFSDKMKKPYLEENAMASNGNSASDSASSSSSSASASSSSSTTTTNLQSRYNNDNDQLANLERFVPKKPLNLAPTWLAVYYPRKMAQHIENYWSLAQYNRYYSSTTINPDIYVIYVPPPFAADAIMEAIEPEIGFIAAITEDISIHDMIGEPYLKVAAGAENDEEHME</sequence>
<evidence type="ECO:0000313" key="3">
    <source>
        <dbReference type="EMBL" id="EPB81666.1"/>
    </source>
</evidence>
<feature type="region of interest" description="Disordered" evidence="1">
    <location>
        <begin position="249"/>
        <end position="285"/>
    </location>
</feature>
<dbReference type="AlphaFoldDB" id="S2IVF4"/>
<evidence type="ECO:0000313" key="4">
    <source>
        <dbReference type="Proteomes" id="UP000014254"/>
    </source>
</evidence>
<dbReference type="Pfam" id="PF02629">
    <property type="entry name" value="CoA_binding"/>
    <property type="match status" value="1"/>
</dbReference>
<protein>
    <recommendedName>
        <fullName evidence="2">CoA-binding domain-containing protein</fullName>
    </recommendedName>
</protein>
<dbReference type="STRING" id="1220926.S2IVF4"/>
<keyword evidence="4" id="KW-1185">Reference proteome</keyword>
<dbReference type="Proteomes" id="UP000014254">
    <property type="component" value="Unassembled WGS sequence"/>
</dbReference>
<dbReference type="InterPro" id="IPR003781">
    <property type="entry name" value="CoA-bd"/>
</dbReference>
<dbReference type="VEuPathDB" id="FungiDB:HMPREF1544_11611"/>
<dbReference type="Gene3D" id="3.40.50.720">
    <property type="entry name" value="NAD(P)-binding Rossmann-like Domain"/>
    <property type="match status" value="1"/>
</dbReference>
<dbReference type="EMBL" id="KE124156">
    <property type="protein sequence ID" value="EPB81666.1"/>
    <property type="molecule type" value="Genomic_DNA"/>
</dbReference>
<feature type="region of interest" description="Disordered" evidence="1">
    <location>
        <begin position="210"/>
        <end position="234"/>
    </location>
</feature>
<feature type="domain" description="CoA-binding" evidence="2">
    <location>
        <begin position="339"/>
        <end position="374"/>
    </location>
</feature>
<proteinExistence type="predicted"/>
<dbReference type="OrthoDB" id="2158148at2759"/>
<evidence type="ECO:0000256" key="1">
    <source>
        <dbReference type="SAM" id="MobiDB-lite"/>
    </source>
</evidence>
<gene>
    <name evidence="3" type="ORF">HMPREF1544_11611</name>
</gene>
<dbReference type="SUPFAM" id="SSF51735">
    <property type="entry name" value="NAD(P)-binding Rossmann-fold domains"/>
    <property type="match status" value="1"/>
</dbReference>
<dbReference type="OMA" id="EANEQPH"/>